<organism evidence="2 3">
    <name type="scientific">Haematococcus lacustris</name>
    <name type="common">Green alga</name>
    <name type="synonym">Haematococcus pluvialis</name>
    <dbReference type="NCBI Taxonomy" id="44745"/>
    <lineage>
        <taxon>Eukaryota</taxon>
        <taxon>Viridiplantae</taxon>
        <taxon>Chlorophyta</taxon>
        <taxon>core chlorophytes</taxon>
        <taxon>Chlorophyceae</taxon>
        <taxon>CS clade</taxon>
        <taxon>Chlamydomonadales</taxon>
        <taxon>Haematococcaceae</taxon>
        <taxon>Haematococcus</taxon>
    </lineage>
</organism>
<proteinExistence type="predicted"/>
<evidence type="ECO:0000313" key="2">
    <source>
        <dbReference type="EMBL" id="GFH09947.1"/>
    </source>
</evidence>
<dbReference type="EMBL" id="BLLF01000276">
    <property type="protein sequence ID" value="GFH09947.1"/>
    <property type="molecule type" value="Genomic_DNA"/>
</dbReference>
<keyword evidence="3" id="KW-1185">Reference proteome</keyword>
<evidence type="ECO:0000313" key="3">
    <source>
        <dbReference type="Proteomes" id="UP000485058"/>
    </source>
</evidence>
<dbReference type="AlphaFoldDB" id="A0A699YIC7"/>
<sequence>MPWSGRAQWRMRVWGLAGEPGRCLCCNPLHLARKPLGFQSSPSQTKLLTSPALYETVCLFWIRQEEGAAGAGPFDADGAAGGGAEGLCARTPYPVAFSIDAVQKFCHFKSAGLASQAIQPRISTYVDIGLDGLDEVVQRRHAAGRKVGVRLGLPPTNATMSQPVSWLCMHAADLVTQLAELKTKAAAAGITDGEDAAAQYKAQHQQTKTIAANADWPAEYVLLKLTTQAFRYMSGQALLVDTCSDCLPMPTPEMADLLTDGKKVTQLGAMEEKVLMMGMAHRVDNLSGSWCSPDVAGSVHTLGLAKLKAAKMASSCYSWPSWRPSRRSGAWQTRTPEPWQDRAKPR</sequence>
<feature type="region of interest" description="Disordered" evidence="1">
    <location>
        <begin position="322"/>
        <end position="346"/>
    </location>
</feature>
<protein>
    <submittedName>
        <fullName evidence="2">Uncharacterized protein</fullName>
    </submittedName>
</protein>
<evidence type="ECO:0000256" key="1">
    <source>
        <dbReference type="SAM" id="MobiDB-lite"/>
    </source>
</evidence>
<gene>
    <name evidence="2" type="ORF">HaLaN_05180</name>
</gene>
<dbReference type="Proteomes" id="UP000485058">
    <property type="component" value="Unassembled WGS sequence"/>
</dbReference>
<reference evidence="2 3" key="1">
    <citation type="submission" date="2020-02" db="EMBL/GenBank/DDBJ databases">
        <title>Draft genome sequence of Haematococcus lacustris strain NIES-144.</title>
        <authorList>
            <person name="Morimoto D."/>
            <person name="Nakagawa S."/>
            <person name="Yoshida T."/>
            <person name="Sawayama S."/>
        </authorList>
    </citation>
    <scope>NUCLEOTIDE SEQUENCE [LARGE SCALE GENOMIC DNA]</scope>
    <source>
        <strain evidence="2 3">NIES-144</strain>
    </source>
</reference>
<comment type="caution">
    <text evidence="2">The sequence shown here is derived from an EMBL/GenBank/DDBJ whole genome shotgun (WGS) entry which is preliminary data.</text>
</comment>
<name>A0A699YIC7_HAELA</name>
<accession>A0A699YIC7</accession>